<evidence type="ECO:0000259" key="1">
    <source>
        <dbReference type="PROSITE" id="PS51833"/>
    </source>
</evidence>
<dbReference type="AlphaFoldDB" id="A0A4U0PRT3"/>
<dbReference type="Proteomes" id="UP000310016">
    <property type="component" value="Unassembled WGS sequence"/>
</dbReference>
<reference evidence="2 3" key="1">
    <citation type="submission" date="2019-04" db="EMBL/GenBank/DDBJ databases">
        <title>Chitiniphilus eburnea sp. nov., a novel chitinolytic bacterium isolated from aquaculture sludge.</title>
        <authorList>
            <person name="Sheng M."/>
        </authorList>
    </citation>
    <scope>NUCLEOTIDE SEQUENCE [LARGE SCALE GENOMIC DNA]</scope>
    <source>
        <strain evidence="2 3">HX-2-15</strain>
    </source>
</reference>
<name>A0A4U0PRT3_9NEIS</name>
<dbReference type="Gene3D" id="1.10.3210.10">
    <property type="entry name" value="Hypothetical protein af1432"/>
    <property type="match status" value="1"/>
</dbReference>
<protein>
    <submittedName>
        <fullName evidence="2">HDOD domain-containing protein</fullName>
    </submittedName>
</protein>
<evidence type="ECO:0000313" key="2">
    <source>
        <dbReference type="EMBL" id="TJZ71015.1"/>
    </source>
</evidence>
<feature type="domain" description="HDOD" evidence="1">
    <location>
        <begin position="23"/>
        <end position="214"/>
    </location>
</feature>
<dbReference type="PROSITE" id="PS51833">
    <property type="entry name" value="HDOD"/>
    <property type="match status" value="1"/>
</dbReference>
<keyword evidence="3" id="KW-1185">Reference proteome</keyword>
<proteinExistence type="predicted"/>
<gene>
    <name evidence="2" type="ORF">FAZ21_13685</name>
</gene>
<comment type="caution">
    <text evidence="2">The sequence shown here is derived from an EMBL/GenBank/DDBJ whole genome shotgun (WGS) entry which is preliminary data.</text>
</comment>
<dbReference type="InterPro" id="IPR013976">
    <property type="entry name" value="HDOD"/>
</dbReference>
<dbReference type="InterPro" id="IPR052340">
    <property type="entry name" value="RNase_Y/CdgJ"/>
</dbReference>
<dbReference type="PANTHER" id="PTHR33525">
    <property type="match status" value="1"/>
</dbReference>
<dbReference type="EMBL" id="SUMF01000017">
    <property type="protein sequence ID" value="TJZ71015.1"/>
    <property type="molecule type" value="Genomic_DNA"/>
</dbReference>
<organism evidence="2 3">
    <name type="scientific">Chitiniphilus eburneus</name>
    <dbReference type="NCBI Taxonomy" id="2571148"/>
    <lineage>
        <taxon>Bacteria</taxon>
        <taxon>Pseudomonadati</taxon>
        <taxon>Pseudomonadota</taxon>
        <taxon>Betaproteobacteria</taxon>
        <taxon>Neisseriales</taxon>
        <taxon>Chitinibacteraceae</taxon>
        <taxon>Chitiniphilus</taxon>
    </lineage>
</organism>
<dbReference type="SUPFAM" id="SSF109604">
    <property type="entry name" value="HD-domain/PDEase-like"/>
    <property type="match status" value="1"/>
</dbReference>
<dbReference type="OrthoDB" id="9770715at2"/>
<accession>A0A4U0PRT3</accession>
<evidence type="ECO:0000313" key="3">
    <source>
        <dbReference type="Proteomes" id="UP000310016"/>
    </source>
</evidence>
<dbReference type="Pfam" id="PF08668">
    <property type="entry name" value="HDOD"/>
    <property type="match status" value="1"/>
</dbReference>
<sequence length="280" mass="30607">MRARFAPGGCMHLEDIFDQTHKLPTIPRIVQDLLGTFSQSDINLGEVAKRISLDQVITAKVLRLANSVQFGVSRKIGSVNEAIIVLGFDTVRTLVVASGVTGAFVATPGFDRKAFWRVSLGVGSAAHKLARMLRLNPEAAFLCGLLHNIGELLIHVVQPDLAVRIDRSVAGGGNRVQLEDNNIGFDYIQVAAELASRWNFPDPIRQALADQNTPEPESRLSRVLQLAVALTSLPEDPTPEQLDQALSRLPADTDVSIRDAIRLQLPELVTLDPEMERILS</sequence>
<dbReference type="PANTHER" id="PTHR33525:SF6">
    <property type="entry name" value="HDOD DOMAIN-CONTAINING PROTEIN"/>
    <property type="match status" value="1"/>
</dbReference>